<protein>
    <submittedName>
        <fullName evidence="1">Uncharacterized protein</fullName>
    </submittedName>
</protein>
<evidence type="ECO:0000313" key="1">
    <source>
        <dbReference type="EMBL" id="GAG42661.1"/>
    </source>
</evidence>
<proteinExistence type="predicted"/>
<dbReference type="AlphaFoldDB" id="X0Z1Z0"/>
<reference evidence="1" key="1">
    <citation type="journal article" date="2014" name="Front. Microbiol.">
        <title>High frequency of phylogenetically diverse reductive dehalogenase-homologous genes in deep subseafloor sedimentary metagenomes.</title>
        <authorList>
            <person name="Kawai M."/>
            <person name="Futagami T."/>
            <person name="Toyoda A."/>
            <person name="Takaki Y."/>
            <person name="Nishi S."/>
            <person name="Hori S."/>
            <person name="Arai W."/>
            <person name="Tsubouchi T."/>
            <person name="Morono Y."/>
            <person name="Uchiyama I."/>
            <person name="Ito T."/>
            <person name="Fujiyama A."/>
            <person name="Inagaki F."/>
            <person name="Takami H."/>
        </authorList>
    </citation>
    <scope>NUCLEOTIDE SEQUENCE</scope>
    <source>
        <strain evidence="1">Expedition CK06-06</strain>
    </source>
</reference>
<name>X0Z1Z0_9ZZZZ</name>
<organism evidence="1">
    <name type="scientific">marine sediment metagenome</name>
    <dbReference type="NCBI Taxonomy" id="412755"/>
    <lineage>
        <taxon>unclassified sequences</taxon>
        <taxon>metagenomes</taxon>
        <taxon>ecological metagenomes</taxon>
    </lineage>
</organism>
<gene>
    <name evidence="1" type="ORF">S01H1_81374</name>
</gene>
<comment type="caution">
    <text evidence="1">The sequence shown here is derived from an EMBL/GenBank/DDBJ whole genome shotgun (WGS) entry which is preliminary data.</text>
</comment>
<dbReference type="EMBL" id="BARS01055062">
    <property type="protein sequence ID" value="GAG42661.1"/>
    <property type="molecule type" value="Genomic_DNA"/>
</dbReference>
<sequence>CRLTISIALHIINAQFKGRPELKQMEGVKAFFVNSPTRSRADGLSEATKFEG</sequence>
<feature type="non-terminal residue" evidence="1">
    <location>
        <position position="1"/>
    </location>
</feature>
<accession>X0Z1Z0</accession>